<feature type="non-terminal residue" evidence="4">
    <location>
        <position position="1"/>
    </location>
</feature>
<feature type="compositionally biased region" description="Low complexity" evidence="2">
    <location>
        <begin position="68"/>
        <end position="77"/>
    </location>
</feature>
<name>A0A1A8ADD3_NOTFU</name>
<dbReference type="Pfam" id="PF00048">
    <property type="entry name" value="IL8"/>
    <property type="match status" value="1"/>
</dbReference>
<organism evidence="4">
    <name type="scientific">Nothobranchius furzeri</name>
    <name type="common">Turquoise killifish</name>
    <dbReference type="NCBI Taxonomy" id="105023"/>
    <lineage>
        <taxon>Eukaryota</taxon>
        <taxon>Metazoa</taxon>
        <taxon>Chordata</taxon>
        <taxon>Craniata</taxon>
        <taxon>Vertebrata</taxon>
        <taxon>Euteleostomi</taxon>
        <taxon>Actinopterygii</taxon>
        <taxon>Neopterygii</taxon>
        <taxon>Teleostei</taxon>
        <taxon>Neoteleostei</taxon>
        <taxon>Acanthomorphata</taxon>
        <taxon>Ovalentaria</taxon>
        <taxon>Atherinomorphae</taxon>
        <taxon>Cyprinodontiformes</taxon>
        <taxon>Nothobranchiidae</taxon>
        <taxon>Nothobranchius</taxon>
    </lineage>
</organism>
<dbReference type="GO" id="GO:0008009">
    <property type="term" value="F:chemokine activity"/>
    <property type="evidence" value="ECO:0007669"/>
    <property type="project" value="InterPro"/>
</dbReference>
<reference evidence="4" key="1">
    <citation type="submission" date="2016-05" db="EMBL/GenBank/DDBJ databases">
        <authorList>
            <person name="Lavstsen T."/>
            <person name="Jespersen J.S."/>
        </authorList>
    </citation>
    <scope>NUCLEOTIDE SEQUENCE</scope>
    <source>
        <tissue evidence="4">Brain</tissue>
    </source>
</reference>
<dbReference type="Gene3D" id="2.40.50.40">
    <property type="match status" value="1"/>
</dbReference>
<accession>A0A1A8ADD3</accession>
<evidence type="ECO:0000259" key="3">
    <source>
        <dbReference type="Pfam" id="PF00048"/>
    </source>
</evidence>
<evidence type="ECO:0000256" key="2">
    <source>
        <dbReference type="SAM" id="MobiDB-lite"/>
    </source>
</evidence>
<dbReference type="AlphaFoldDB" id="A0A1A8ADD3"/>
<dbReference type="GO" id="GO:0006955">
    <property type="term" value="P:immune response"/>
    <property type="evidence" value="ECO:0007669"/>
    <property type="project" value="InterPro"/>
</dbReference>
<evidence type="ECO:0000313" key="4">
    <source>
        <dbReference type="EMBL" id="SBP52240.1"/>
    </source>
</evidence>
<feature type="compositionally biased region" description="Basic and acidic residues" evidence="2">
    <location>
        <begin position="53"/>
        <end position="63"/>
    </location>
</feature>
<evidence type="ECO:0000256" key="1">
    <source>
        <dbReference type="ARBA" id="ARBA00022514"/>
    </source>
</evidence>
<dbReference type="GO" id="GO:0005615">
    <property type="term" value="C:extracellular space"/>
    <property type="evidence" value="ECO:0007669"/>
    <property type="project" value="UniProtKB-KW"/>
</dbReference>
<dbReference type="SUPFAM" id="SSF54117">
    <property type="entry name" value="Interleukin 8-like chemokines"/>
    <property type="match status" value="1"/>
</dbReference>
<dbReference type="EMBL" id="HADY01013755">
    <property type="protein sequence ID" value="SBP52240.1"/>
    <property type="molecule type" value="Transcribed_RNA"/>
</dbReference>
<keyword evidence="1" id="KW-0202">Cytokine</keyword>
<feature type="domain" description="Chemokine interleukin-8-like" evidence="3">
    <location>
        <begin position="1"/>
        <end position="24"/>
    </location>
</feature>
<dbReference type="InterPro" id="IPR001811">
    <property type="entry name" value="Chemokine_IL8-like_dom"/>
</dbReference>
<sequence>FQTVDKKKICSNPNNKWVQHVMRVLNVKTKPPPTKRPSEGRFTKPDPTTKPSTETRQREKGCTKIEPTTRPTPKTRP</sequence>
<protein>
    <submittedName>
        <fullName evidence="4">Si:ch211-260d11.1</fullName>
    </submittedName>
</protein>
<feature type="region of interest" description="Disordered" evidence="2">
    <location>
        <begin position="26"/>
        <end position="77"/>
    </location>
</feature>
<proteinExistence type="predicted"/>
<reference evidence="4" key="2">
    <citation type="submission" date="2016-06" db="EMBL/GenBank/DDBJ databases">
        <title>The genome of a short-lived fish provides insights into sex chromosome evolution and the genetic control of aging.</title>
        <authorList>
            <person name="Reichwald K."/>
            <person name="Felder M."/>
            <person name="Petzold A."/>
            <person name="Koch P."/>
            <person name="Groth M."/>
            <person name="Platzer M."/>
        </authorList>
    </citation>
    <scope>NUCLEOTIDE SEQUENCE</scope>
    <source>
        <tissue evidence="4">Brain</tissue>
    </source>
</reference>
<feature type="non-terminal residue" evidence="4">
    <location>
        <position position="77"/>
    </location>
</feature>
<dbReference type="InterPro" id="IPR036048">
    <property type="entry name" value="Interleukin_8-like_sf"/>
</dbReference>
<gene>
    <name evidence="4" type="primary">SI:CH211-260D11.1</name>
</gene>